<accession>W4LHL6</accession>
<name>W4LHL6_ENTF1</name>
<dbReference type="InterPro" id="IPR050078">
    <property type="entry name" value="Ribosomal_L11_MeTrfase_PrmA"/>
</dbReference>
<dbReference type="CDD" id="cd02440">
    <property type="entry name" value="AdoMet_MTases"/>
    <property type="match status" value="1"/>
</dbReference>
<evidence type="ECO:0000313" key="7">
    <source>
        <dbReference type="Proteomes" id="UP000019141"/>
    </source>
</evidence>
<dbReference type="GO" id="GO:0008276">
    <property type="term" value="F:protein methyltransferase activity"/>
    <property type="evidence" value="ECO:0007669"/>
    <property type="project" value="InterPro"/>
</dbReference>
<keyword evidence="7" id="KW-1185">Reference proteome</keyword>
<dbReference type="PIRSF" id="PIRSF000401">
    <property type="entry name" value="RPL11_MTase"/>
    <property type="match status" value="1"/>
</dbReference>
<dbReference type="InterPro" id="IPR029063">
    <property type="entry name" value="SAM-dependent_MTases_sf"/>
</dbReference>
<organism evidence="6 7">
    <name type="scientific">Entotheonella factor</name>
    <dbReference type="NCBI Taxonomy" id="1429438"/>
    <lineage>
        <taxon>Bacteria</taxon>
        <taxon>Pseudomonadati</taxon>
        <taxon>Nitrospinota/Tectimicrobiota group</taxon>
        <taxon>Candidatus Tectimicrobiota</taxon>
        <taxon>Candidatus Entotheonellia</taxon>
        <taxon>Candidatus Entotheonellales</taxon>
        <taxon>Candidatus Entotheonellaceae</taxon>
        <taxon>Candidatus Entotheonella</taxon>
    </lineage>
</organism>
<dbReference type="HOGENOM" id="CLU_049382_4_1_7"/>
<comment type="similarity">
    <text evidence="1">Belongs to the methyltransferase superfamily. PrmA family.</text>
</comment>
<dbReference type="GO" id="GO:0032259">
    <property type="term" value="P:methylation"/>
    <property type="evidence" value="ECO:0007669"/>
    <property type="project" value="UniProtKB-KW"/>
</dbReference>
<protein>
    <recommendedName>
        <fullName evidence="8">Ribosomal protein L11 methyltransferase</fullName>
    </recommendedName>
</protein>
<reference evidence="6 7" key="1">
    <citation type="journal article" date="2014" name="Nature">
        <title>An environmental bacterial taxon with a large and distinct metabolic repertoire.</title>
        <authorList>
            <person name="Wilson M.C."/>
            <person name="Mori T."/>
            <person name="Ruckert C."/>
            <person name="Uria A.R."/>
            <person name="Helf M.J."/>
            <person name="Takada K."/>
            <person name="Gernert C."/>
            <person name="Steffens U.A."/>
            <person name="Heycke N."/>
            <person name="Schmitt S."/>
            <person name="Rinke C."/>
            <person name="Helfrich E.J."/>
            <person name="Brachmann A.O."/>
            <person name="Gurgui C."/>
            <person name="Wakimoto T."/>
            <person name="Kracht M."/>
            <person name="Crusemann M."/>
            <person name="Hentschel U."/>
            <person name="Abe I."/>
            <person name="Matsunaga S."/>
            <person name="Kalinowski J."/>
            <person name="Takeyama H."/>
            <person name="Piel J."/>
        </authorList>
    </citation>
    <scope>NUCLEOTIDE SEQUENCE [LARGE SCALE GENOMIC DNA]</scope>
    <source>
        <strain evidence="7">TSY1</strain>
    </source>
</reference>
<evidence type="ECO:0000256" key="1">
    <source>
        <dbReference type="ARBA" id="ARBA00009741"/>
    </source>
</evidence>
<dbReference type="EMBL" id="AZHW01000659">
    <property type="protein sequence ID" value="ETW97477.1"/>
    <property type="molecule type" value="Genomic_DNA"/>
</dbReference>
<gene>
    <name evidence="6" type="ORF">ETSY1_22485</name>
</gene>
<evidence type="ECO:0000256" key="3">
    <source>
        <dbReference type="ARBA" id="ARBA00022603"/>
    </source>
</evidence>
<dbReference type="AlphaFoldDB" id="W4LHL6"/>
<evidence type="ECO:0000256" key="4">
    <source>
        <dbReference type="ARBA" id="ARBA00022679"/>
    </source>
</evidence>
<evidence type="ECO:0000256" key="2">
    <source>
        <dbReference type="ARBA" id="ARBA00022490"/>
    </source>
</evidence>
<dbReference type="PATRIC" id="fig|1429438.4.peg.4338"/>
<evidence type="ECO:0000256" key="5">
    <source>
        <dbReference type="ARBA" id="ARBA00022691"/>
    </source>
</evidence>
<keyword evidence="5" id="KW-0949">S-adenosyl-L-methionine</keyword>
<proteinExistence type="inferred from homology"/>
<sequence>MPVPSPPVEWWECYVQVPMQASDMVSAFLHHLGSTAVVFHESAALTPHQEPCVTSMPSAEPKAVLQGALAADMELLPRLARLQGYLREQAAALDSAPWLLYCRPLRDQTYLTQWRNFFQPIDIEQRLRVRPPWDTEPIPETMACLTLEPGMAFGTGTHPTTRLALTLLARYVSQAPSGRLLDVGCGSGILSLGALQLGMPSAFGVDIEAEAVTVAQQNAELNGLQHRAEFRQGSWEMADGAYAIIAANIYLGPLVNMMHALRQCLQPYGIMILSGIMTFQETALRTALDTAHLVVVEQLVEDNWVALAVRHQSTVSGEPL</sequence>
<comment type="caution">
    <text evidence="6">The sequence shown here is derived from an EMBL/GenBank/DDBJ whole genome shotgun (WGS) entry which is preliminary data.</text>
</comment>
<evidence type="ECO:0008006" key="8">
    <source>
        <dbReference type="Google" id="ProtNLM"/>
    </source>
</evidence>
<dbReference type="PANTHER" id="PTHR43648:SF1">
    <property type="entry name" value="ELECTRON TRANSFER FLAVOPROTEIN BETA SUBUNIT LYSINE METHYLTRANSFERASE"/>
    <property type="match status" value="1"/>
</dbReference>
<dbReference type="Pfam" id="PF06325">
    <property type="entry name" value="PrmA"/>
    <property type="match status" value="1"/>
</dbReference>
<keyword evidence="2" id="KW-0963">Cytoplasm</keyword>
<dbReference type="Gene3D" id="3.40.50.150">
    <property type="entry name" value="Vaccinia Virus protein VP39"/>
    <property type="match status" value="1"/>
</dbReference>
<dbReference type="InterPro" id="IPR004498">
    <property type="entry name" value="Ribosomal_PrmA_MeTrfase"/>
</dbReference>
<evidence type="ECO:0000313" key="6">
    <source>
        <dbReference type="EMBL" id="ETW97477.1"/>
    </source>
</evidence>
<dbReference type="SUPFAM" id="SSF53335">
    <property type="entry name" value="S-adenosyl-L-methionine-dependent methyltransferases"/>
    <property type="match status" value="1"/>
</dbReference>
<keyword evidence="4" id="KW-0808">Transferase</keyword>
<keyword evidence="3" id="KW-0489">Methyltransferase</keyword>
<dbReference type="PANTHER" id="PTHR43648">
    <property type="entry name" value="ELECTRON TRANSFER FLAVOPROTEIN BETA SUBUNIT LYSINE METHYLTRANSFERASE"/>
    <property type="match status" value="1"/>
</dbReference>
<dbReference type="Proteomes" id="UP000019141">
    <property type="component" value="Unassembled WGS sequence"/>
</dbReference>